<dbReference type="AlphaFoldDB" id="M5IQ10"/>
<dbReference type="EMBL" id="AMZQ01000009">
    <property type="protein sequence ID" value="EKU10961.1"/>
    <property type="molecule type" value="Genomic_DNA"/>
</dbReference>
<evidence type="ECO:0000313" key="3">
    <source>
        <dbReference type="Proteomes" id="UP000011939"/>
    </source>
</evidence>
<protein>
    <submittedName>
        <fullName evidence="2">Uncharacterized protein</fullName>
    </submittedName>
</protein>
<dbReference type="PATRIC" id="fig|1244083.3.peg.1707"/>
<name>M5IQ10_9BACT</name>
<evidence type="ECO:0000313" key="2">
    <source>
        <dbReference type="EMBL" id="EKU10961.1"/>
    </source>
</evidence>
<gene>
    <name evidence="2" type="ORF">CSUNSWCD_2457</name>
</gene>
<reference evidence="2 3" key="1">
    <citation type="journal article" date="2013" name="Genome Announc.">
        <title>Genome Sequence of Campylobacter showae UNSWCD, Isolated from a Patient with Crohn's Disease.</title>
        <authorList>
            <person name="Tay A.P."/>
            <person name="Kaakoush N.O."/>
            <person name="Deshpande N.P."/>
            <person name="Chen Z."/>
            <person name="Mitchell H."/>
            <person name="Wilkins M.R."/>
        </authorList>
    </citation>
    <scope>NUCLEOTIDE SEQUENCE [LARGE SCALE GENOMIC DNA]</scope>
    <source>
        <strain evidence="2 3">CSUNSWCD</strain>
    </source>
</reference>
<evidence type="ECO:0000256" key="1">
    <source>
        <dbReference type="SAM" id="MobiDB-lite"/>
    </source>
</evidence>
<feature type="compositionally biased region" description="Basic and acidic residues" evidence="1">
    <location>
        <begin position="1"/>
        <end position="17"/>
    </location>
</feature>
<sequence length="49" mass="5541">MSSRREAKLKMNKREPAARQGFRGFERAKPFIARAGFAGPRSQKACCEI</sequence>
<feature type="region of interest" description="Disordered" evidence="1">
    <location>
        <begin position="1"/>
        <end position="23"/>
    </location>
</feature>
<proteinExistence type="predicted"/>
<accession>M5IQ10</accession>
<comment type="caution">
    <text evidence="2">The sequence shown here is derived from an EMBL/GenBank/DDBJ whole genome shotgun (WGS) entry which is preliminary data.</text>
</comment>
<organism evidence="2 3">
    <name type="scientific">Campylobacter showae CSUNSWCD</name>
    <dbReference type="NCBI Taxonomy" id="1244083"/>
    <lineage>
        <taxon>Bacteria</taxon>
        <taxon>Pseudomonadati</taxon>
        <taxon>Campylobacterota</taxon>
        <taxon>Epsilonproteobacteria</taxon>
        <taxon>Campylobacterales</taxon>
        <taxon>Campylobacteraceae</taxon>
        <taxon>Campylobacter</taxon>
    </lineage>
</organism>
<dbReference type="Proteomes" id="UP000011939">
    <property type="component" value="Unassembled WGS sequence"/>
</dbReference>